<dbReference type="PANTHER" id="PTHR31157:SF1">
    <property type="entry name" value="SCP DOMAIN-CONTAINING PROTEIN"/>
    <property type="match status" value="1"/>
</dbReference>
<sequence>MKVISILALFLALTACVAAVPISPSREIGHVSQAPVRATDDFTRALNAFRAEAGLGSVRQSAVLTRSAQAHADDMRARGYFSHRSPNGPNGATMMARMAASGCDLRFAAENIAMGQRSEAEVLADWAASPGHRRNMLSARMTDYGLGRAGDIWVLNLASGC</sequence>
<dbReference type="EMBL" id="FOZM01000001">
    <property type="protein sequence ID" value="SFS02988.1"/>
    <property type="molecule type" value="Genomic_DNA"/>
</dbReference>
<dbReference type="AlphaFoldDB" id="A0A1I6LI57"/>
<dbReference type="Proteomes" id="UP000198926">
    <property type="component" value="Unassembled WGS sequence"/>
</dbReference>
<feature type="chain" id="PRO_5011774122" evidence="1">
    <location>
        <begin position="19"/>
        <end position="161"/>
    </location>
</feature>
<name>A0A1I6LI57_9RHOB</name>
<protein>
    <submittedName>
        <fullName evidence="3">Cysteine-rich secretory protein family protein</fullName>
    </submittedName>
</protein>
<dbReference type="PROSITE" id="PS51257">
    <property type="entry name" value="PROKAR_LIPOPROTEIN"/>
    <property type="match status" value="1"/>
</dbReference>
<dbReference type="Gene3D" id="3.40.33.10">
    <property type="entry name" value="CAP"/>
    <property type="match status" value="1"/>
</dbReference>
<keyword evidence="4" id="KW-1185">Reference proteome</keyword>
<evidence type="ECO:0000259" key="2">
    <source>
        <dbReference type="Pfam" id="PF00188"/>
    </source>
</evidence>
<organism evidence="3 4">
    <name type="scientific">Yoonia litorea</name>
    <dbReference type="NCBI Taxonomy" id="1123755"/>
    <lineage>
        <taxon>Bacteria</taxon>
        <taxon>Pseudomonadati</taxon>
        <taxon>Pseudomonadota</taxon>
        <taxon>Alphaproteobacteria</taxon>
        <taxon>Rhodobacterales</taxon>
        <taxon>Paracoccaceae</taxon>
        <taxon>Yoonia</taxon>
    </lineage>
</organism>
<dbReference type="SUPFAM" id="SSF55797">
    <property type="entry name" value="PR-1-like"/>
    <property type="match status" value="1"/>
</dbReference>
<dbReference type="STRING" id="1123755.SAMN05444714_0554"/>
<keyword evidence="1" id="KW-0732">Signal</keyword>
<proteinExistence type="predicted"/>
<dbReference type="RefSeq" id="WP_165606528.1">
    <property type="nucleotide sequence ID" value="NZ_FOZM01000001.1"/>
</dbReference>
<reference evidence="3 4" key="1">
    <citation type="submission" date="2016-10" db="EMBL/GenBank/DDBJ databases">
        <authorList>
            <person name="de Groot N.N."/>
        </authorList>
    </citation>
    <scope>NUCLEOTIDE SEQUENCE [LARGE SCALE GENOMIC DNA]</scope>
    <source>
        <strain evidence="3 4">DSM 29433</strain>
    </source>
</reference>
<feature type="signal peptide" evidence="1">
    <location>
        <begin position="1"/>
        <end position="18"/>
    </location>
</feature>
<evidence type="ECO:0000313" key="4">
    <source>
        <dbReference type="Proteomes" id="UP000198926"/>
    </source>
</evidence>
<dbReference type="InterPro" id="IPR014044">
    <property type="entry name" value="CAP_dom"/>
</dbReference>
<dbReference type="CDD" id="cd05379">
    <property type="entry name" value="CAP_bacterial"/>
    <property type="match status" value="1"/>
</dbReference>
<dbReference type="InterPro" id="IPR035940">
    <property type="entry name" value="CAP_sf"/>
</dbReference>
<dbReference type="PANTHER" id="PTHR31157">
    <property type="entry name" value="SCP DOMAIN-CONTAINING PROTEIN"/>
    <property type="match status" value="1"/>
</dbReference>
<feature type="domain" description="SCP" evidence="2">
    <location>
        <begin position="44"/>
        <end position="149"/>
    </location>
</feature>
<dbReference type="Pfam" id="PF00188">
    <property type="entry name" value="CAP"/>
    <property type="match status" value="1"/>
</dbReference>
<gene>
    <name evidence="3" type="ORF">SAMN05444714_0554</name>
</gene>
<evidence type="ECO:0000256" key="1">
    <source>
        <dbReference type="SAM" id="SignalP"/>
    </source>
</evidence>
<evidence type="ECO:0000313" key="3">
    <source>
        <dbReference type="EMBL" id="SFS02988.1"/>
    </source>
</evidence>
<accession>A0A1I6LI57</accession>